<dbReference type="InterPro" id="IPR044239">
    <property type="entry name" value="FKBP20-2-like"/>
</dbReference>
<dbReference type="PANTHER" id="PTHR47414:SF1">
    <property type="entry name" value="PEPTIDYL-PROLYL CIS-TRANS ISOMERASE FKBP20-2, CHLOROPLASTIC"/>
    <property type="match status" value="1"/>
</dbReference>
<comment type="caution">
    <text evidence="1">The sequence shown here is derived from an EMBL/GenBank/DDBJ whole genome shotgun (WGS) entry which is preliminary data.</text>
</comment>
<protein>
    <submittedName>
        <fullName evidence="1">Uncharacterized protein</fullName>
    </submittedName>
</protein>
<name>A0AA88QID0_9ASTE</name>
<keyword evidence="2" id="KW-1185">Reference proteome</keyword>
<accession>A0AA88QID0</accession>
<dbReference type="PANTHER" id="PTHR47414">
    <property type="entry name" value="PEPTIDYL-PROLYL CIS-TRANS ISOMERASE FKBP20-2, CHLOROPLASTIC"/>
    <property type="match status" value="1"/>
</dbReference>
<feature type="non-terminal residue" evidence="1">
    <location>
        <position position="102"/>
    </location>
</feature>
<dbReference type="AlphaFoldDB" id="A0AA88QID0"/>
<sequence>MMGRADNCGSSAVINFPLVYLLRINILCTAREQNGYVSPYDKKLRRKQLFLLLCSLGLFPTLPSSGKPKSKNLYDEKRLLEQNKRVQRENNFPEDFPSIVQE</sequence>
<gene>
    <name evidence="1" type="ORF">RJ640_022673</name>
</gene>
<evidence type="ECO:0000313" key="2">
    <source>
        <dbReference type="Proteomes" id="UP001187471"/>
    </source>
</evidence>
<dbReference type="EMBL" id="JAVXUO010003211">
    <property type="protein sequence ID" value="KAK2965559.1"/>
    <property type="molecule type" value="Genomic_DNA"/>
</dbReference>
<proteinExistence type="predicted"/>
<dbReference type="Proteomes" id="UP001187471">
    <property type="component" value="Unassembled WGS sequence"/>
</dbReference>
<evidence type="ECO:0000313" key="1">
    <source>
        <dbReference type="EMBL" id="KAK2965559.1"/>
    </source>
</evidence>
<reference evidence="1" key="1">
    <citation type="submission" date="2022-12" db="EMBL/GenBank/DDBJ databases">
        <title>Draft genome assemblies for two species of Escallonia (Escalloniales).</title>
        <authorList>
            <person name="Chanderbali A."/>
            <person name="Dervinis C."/>
            <person name="Anghel I."/>
            <person name="Soltis D."/>
            <person name="Soltis P."/>
            <person name="Zapata F."/>
        </authorList>
    </citation>
    <scope>NUCLEOTIDE SEQUENCE</scope>
    <source>
        <strain evidence="1">UCBG92.1500</strain>
        <tissue evidence="1">Leaf</tissue>
    </source>
</reference>
<organism evidence="1 2">
    <name type="scientific">Escallonia rubra</name>
    <dbReference type="NCBI Taxonomy" id="112253"/>
    <lineage>
        <taxon>Eukaryota</taxon>
        <taxon>Viridiplantae</taxon>
        <taxon>Streptophyta</taxon>
        <taxon>Embryophyta</taxon>
        <taxon>Tracheophyta</taxon>
        <taxon>Spermatophyta</taxon>
        <taxon>Magnoliopsida</taxon>
        <taxon>eudicotyledons</taxon>
        <taxon>Gunneridae</taxon>
        <taxon>Pentapetalae</taxon>
        <taxon>asterids</taxon>
        <taxon>campanulids</taxon>
        <taxon>Escalloniales</taxon>
        <taxon>Escalloniaceae</taxon>
        <taxon>Escallonia</taxon>
    </lineage>
</organism>